<keyword evidence="1" id="KW-0175">Coiled coil</keyword>
<evidence type="ECO:0000256" key="2">
    <source>
        <dbReference type="SAM" id="MobiDB-lite"/>
    </source>
</evidence>
<feature type="coiled-coil region" evidence="1">
    <location>
        <begin position="15"/>
        <end position="49"/>
    </location>
</feature>
<feature type="region of interest" description="Disordered" evidence="2">
    <location>
        <begin position="83"/>
        <end position="114"/>
    </location>
</feature>
<dbReference type="AlphaFoldDB" id="A0A0G4NIZ8"/>
<organism evidence="4 5">
    <name type="scientific">Verticillium longisporum</name>
    <name type="common">Verticillium dahliae var. longisporum</name>
    <dbReference type="NCBI Taxonomy" id="100787"/>
    <lineage>
        <taxon>Eukaryota</taxon>
        <taxon>Fungi</taxon>
        <taxon>Dikarya</taxon>
        <taxon>Ascomycota</taxon>
        <taxon>Pezizomycotina</taxon>
        <taxon>Sordariomycetes</taxon>
        <taxon>Hypocreomycetidae</taxon>
        <taxon>Glomerellales</taxon>
        <taxon>Plectosphaerellaceae</taxon>
        <taxon>Verticillium</taxon>
    </lineage>
</organism>
<evidence type="ECO:0000259" key="3">
    <source>
        <dbReference type="Pfam" id="PF11500"/>
    </source>
</evidence>
<feature type="domain" description="Spindle pole body-associated protein cut12" evidence="3">
    <location>
        <begin position="1"/>
        <end position="59"/>
    </location>
</feature>
<evidence type="ECO:0000313" key="4">
    <source>
        <dbReference type="EMBL" id="CRK46420.1"/>
    </source>
</evidence>
<evidence type="ECO:0000256" key="1">
    <source>
        <dbReference type="SAM" id="Coils"/>
    </source>
</evidence>
<dbReference type="Proteomes" id="UP000045706">
    <property type="component" value="Unassembled WGS sequence"/>
</dbReference>
<reference evidence="5" key="1">
    <citation type="submission" date="2015-05" db="EMBL/GenBank/DDBJ databases">
        <authorList>
            <person name="Fogelqvist Johan"/>
        </authorList>
    </citation>
    <scope>NUCLEOTIDE SEQUENCE [LARGE SCALE GENOMIC DNA]</scope>
</reference>
<dbReference type="Pfam" id="PF11500">
    <property type="entry name" value="Cut12"/>
    <property type="match status" value="1"/>
</dbReference>
<proteinExistence type="predicted"/>
<name>A0A0G4NIZ8_VERLO</name>
<accession>A0A0G4NIZ8</accession>
<sequence>MEKLLKYKQLAKSYAKMKDAEAVDLNEKLKEEQEKIVKMEKKITEMAAQMATRRLDGDEGENPQLMKDLARQTALAVQYRDQLKQKTMRTHTADAADKQPHHEHRRRSWKRSAS</sequence>
<evidence type="ECO:0000313" key="5">
    <source>
        <dbReference type="Proteomes" id="UP000045706"/>
    </source>
</evidence>
<feature type="compositionally biased region" description="Basic and acidic residues" evidence="2">
    <location>
        <begin position="91"/>
        <end position="100"/>
    </location>
</feature>
<gene>
    <name evidence="4" type="ORF">BN1723_016670</name>
</gene>
<dbReference type="EMBL" id="CVQI01035651">
    <property type="protein sequence ID" value="CRK46420.1"/>
    <property type="molecule type" value="Genomic_DNA"/>
</dbReference>
<dbReference type="InterPro" id="IPR021589">
    <property type="entry name" value="Cut12"/>
</dbReference>
<feature type="compositionally biased region" description="Basic residues" evidence="2">
    <location>
        <begin position="101"/>
        <end position="114"/>
    </location>
</feature>
<protein>
    <recommendedName>
        <fullName evidence="3">Spindle pole body-associated protein cut12 domain-containing protein</fullName>
    </recommendedName>
</protein>